<dbReference type="Proteomes" id="UP000019678">
    <property type="component" value="Unassembled WGS sequence"/>
</dbReference>
<proteinExistence type="predicted"/>
<sequence>MAGEAQDGAQGGPLSGPLSGPLGTALTVPTRGYAGTSLATTASALVPLPLTPSRGRGRLAVPAPKPPEDPAEHLARLMDLHGSVALAQVLGPADAPLALPPVGQRRASGAAAAALRAVVEDRLKELASTLRRTFEEPFHRRNRLPGAVEMLDLLTQVGALGPAGRRVSAAAAGTVWEPFGELLGRLFGRIRYEVQSLRAEVGPGLRVLGPELGRLERLDAVIGAATEKGRERVLGALAPALGQCFGQGLQQAVGALPEEPVAADVARWFDEMGWIRLEMERMRRVVEAVFTHQTRRLVALVEASHTPGRS</sequence>
<dbReference type="AlphaFoldDB" id="A0A017SU45"/>
<dbReference type="OrthoDB" id="5510339at2"/>
<evidence type="ECO:0000313" key="3">
    <source>
        <dbReference type="Proteomes" id="UP000019678"/>
    </source>
</evidence>
<keyword evidence="3" id="KW-1185">Reference proteome</keyword>
<reference evidence="2 3" key="1">
    <citation type="submission" date="2013-05" db="EMBL/GenBank/DDBJ databases">
        <title>Genome assembly of Chondromyces apiculatus DSM 436.</title>
        <authorList>
            <person name="Sharma G."/>
            <person name="Khatri I."/>
            <person name="Kaur C."/>
            <person name="Mayilraj S."/>
            <person name="Subramanian S."/>
        </authorList>
    </citation>
    <scope>NUCLEOTIDE SEQUENCE [LARGE SCALE GENOMIC DNA]</scope>
    <source>
        <strain evidence="2 3">DSM 436</strain>
    </source>
</reference>
<dbReference type="Pfam" id="PF11828">
    <property type="entry name" value="DUF3348"/>
    <property type="match status" value="1"/>
</dbReference>
<evidence type="ECO:0000313" key="2">
    <source>
        <dbReference type="EMBL" id="EYF00105.1"/>
    </source>
</evidence>
<organism evidence="2 3">
    <name type="scientific">Chondromyces apiculatus DSM 436</name>
    <dbReference type="NCBI Taxonomy" id="1192034"/>
    <lineage>
        <taxon>Bacteria</taxon>
        <taxon>Pseudomonadati</taxon>
        <taxon>Myxococcota</taxon>
        <taxon>Polyangia</taxon>
        <taxon>Polyangiales</taxon>
        <taxon>Polyangiaceae</taxon>
        <taxon>Chondromyces</taxon>
    </lineage>
</organism>
<name>A0A017SU45_9BACT</name>
<dbReference type="InterPro" id="IPR021783">
    <property type="entry name" value="DUF3348"/>
</dbReference>
<accession>A0A017SU45</accession>
<dbReference type="RefSeq" id="WP_052376919.1">
    <property type="nucleotide sequence ID" value="NZ_ASRX01000134.1"/>
</dbReference>
<feature type="region of interest" description="Disordered" evidence="1">
    <location>
        <begin position="1"/>
        <end position="23"/>
    </location>
</feature>
<protein>
    <submittedName>
        <fullName evidence="2">Uncharacterized protein</fullName>
    </submittedName>
</protein>
<gene>
    <name evidence="2" type="ORF">CAP_1370</name>
</gene>
<dbReference type="EMBL" id="ASRX01000134">
    <property type="protein sequence ID" value="EYF00105.1"/>
    <property type="molecule type" value="Genomic_DNA"/>
</dbReference>
<comment type="caution">
    <text evidence="2">The sequence shown here is derived from an EMBL/GenBank/DDBJ whole genome shotgun (WGS) entry which is preliminary data.</text>
</comment>
<evidence type="ECO:0000256" key="1">
    <source>
        <dbReference type="SAM" id="MobiDB-lite"/>
    </source>
</evidence>